<sequence>MVCTVPPTFFWGTIDGGNKEIWAPIQAYGIGRCLFEFNTLGLEEATVILQESIEFREEQCGHKFGCWVTGRHNNAFGAHGLMGAEPCEQGVLI</sequence>
<dbReference type="Proteomes" id="UP001062443">
    <property type="component" value="Unassembled WGS sequence"/>
</dbReference>
<comment type="caution">
    <text evidence="1">The sequence shown here is derived from an EMBL/GenBank/DDBJ whole genome shotgun (WGS) entry which is preliminary data.</text>
</comment>
<dbReference type="EMBL" id="BAQB01000091">
    <property type="protein sequence ID" value="GBR49065.1"/>
    <property type="molecule type" value="Genomic_DNA"/>
</dbReference>
<proteinExistence type="predicted"/>
<evidence type="ECO:0000313" key="2">
    <source>
        <dbReference type="Proteomes" id="UP001062443"/>
    </source>
</evidence>
<evidence type="ECO:0000313" key="1">
    <source>
        <dbReference type="EMBL" id="GBR49065.1"/>
    </source>
</evidence>
<keyword evidence="2" id="KW-1185">Reference proteome</keyword>
<reference evidence="1" key="1">
    <citation type="submission" date="2013-04" db="EMBL/GenBank/DDBJ databases">
        <title>The genome sequencing project of 58 acetic acid bacteria.</title>
        <authorList>
            <person name="Okamoto-Kainuma A."/>
            <person name="Ishikawa M."/>
            <person name="Umino S."/>
            <person name="Koizumi Y."/>
            <person name="Shiwa Y."/>
            <person name="Yoshikawa H."/>
            <person name="Matsutani M."/>
            <person name="Matsushita K."/>
        </authorList>
    </citation>
    <scope>NUCLEOTIDE SEQUENCE</scope>
    <source>
        <strain evidence="1">NBRC 106556</strain>
    </source>
</reference>
<protein>
    <submittedName>
        <fullName evidence="1">Uncharacterized protein</fullName>
    </submittedName>
</protein>
<accession>A0ABQ0QL95</accession>
<organism evidence="1 2">
    <name type="scientific">Neokomagataea tanensis NBRC 106556</name>
    <dbReference type="NCBI Taxonomy" id="1223519"/>
    <lineage>
        <taxon>Bacteria</taxon>
        <taxon>Pseudomonadati</taxon>
        <taxon>Pseudomonadota</taxon>
        <taxon>Alphaproteobacteria</taxon>
        <taxon>Acetobacterales</taxon>
        <taxon>Acetobacteraceae</taxon>
        <taxon>Neokomagataea</taxon>
    </lineage>
</organism>
<gene>
    <name evidence="1" type="ORF">AA106556_1929</name>
</gene>
<name>A0ABQ0QL95_9PROT</name>